<evidence type="ECO:0000313" key="3">
    <source>
        <dbReference type="EMBL" id="KKD01031.1"/>
    </source>
</evidence>
<evidence type="ECO:0000313" key="4">
    <source>
        <dbReference type="Proteomes" id="UP000033633"/>
    </source>
</evidence>
<gene>
    <name evidence="3" type="ORF">KY46_04450</name>
</gene>
<accession>A0A0F5VFU2</accession>
<dbReference type="Pfam" id="PF00561">
    <property type="entry name" value="Abhydrolase_1"/>
    <property type="match status" value="1"/>
</dbReference>
<keyword evidence="1" id="KW-0378">Hydrolase</keyword>
<dbReference type="InterPro" id="IPR000073">
    <property type="entry name" value="AB_hydrolase_1"/>
</dbReference>
<dbReference type="PANTHER" id="PTHR46118:SF4">
    <property type="entry name" value="PROTEIN ABHD11"/>
    <property type="match status" value="1"/>
</dbReference>
<dbReference type="SUPFAM" id="SSF53474">
    <property type="entry name" value="alpha/beta-Hydrolases"/>
    <property type="match status" value="1"/>
</dbReference>
<dbReference type="Gene3D" id="3.40.50.1820">
    <property type="entry name" value="alpha/beta hydrolase"/>
    <property type="match status" value="1"/>
</dbReference>
<comment type="caution">
    <text evidence="3">The sequence shown here is derived from an EMBL/GenBank/DDBJ whole genome shotgun (WGS) entry which is preliminary data.</text>
</comment>
<dbReference type="OrthoDB" id="9808398at2"/>
<dbReference type="PRINTS" id="PR00111">
    <property type="entry name" value="ABHYDROLASE"/>
</dbReference>
<dbReference type="AlphaFoldDB" id="A0A0F5VFU2"/>
<dbReference type="RefSeq" id="WP_046219401.1">
    <property type="nucleotide sequence ID" value="NZ_JWYV01000002.1"/>
</dbReference>
<dbReference type="FunFam" id="3.40.50.1820:FF:000039">
    <property type="entry name" value="Esterase ybfF"/>
    <property type="match status" value="1"/>
</dbReference>
<dbReference type="InterPro" id="IPR000639">
    <property type="entry name" value="Epox_hydrolase-like"/>
</dbReference>
<sequence length="259" mass="29409">MNLHYQIQGQGQTVVLIHGLFGSADNLGLLARTLKEHYQVISLDLRNHGRSPHSEHFTYSDMAQDVVELLNQLDIQNFSVVGHSMGGKVAMALTELAGERIEHLIVLDMAPVAYQVHRHQNVFAGLKAVDEQRITSRKEAEQYLSQHVLEPGVRQFLLKSLYKAQESFQWRFNVDALINNYSTIMGWSAISPFHGRTLFIKGQDSEYILAEHREHIANQFPNAKAHMVANTGHWLHAEKPDTVNRIVLGFLEKDTQPNN</sequence>
<dbReference type="PANTHER" id="PTHR46118">
    <property type="entry name" value="PROTEIN ABHD11"/>
    <property type="match status" value="1"/>
</dbReference>
<keyword evidence="4" id="KW-1185">Reference proteome</keyword>
<organism evidence="3 4">
    <name type="scientific">Photobacterium halotolerans</name>
    <dbReference type="NCBI Taxonomy" id="265726"/>
    <lineage>
        <taxon>Bacteria</taxon>
        <taxon>Pseudomonadati</taxon>
        <taxon>Pseudomonadota</taxon>
        <taxon>Gammaproteobacteria</taxon>
        <taxon>Vibrionales</taxon>
        <taxon>Vibrionaceae</taxon>
        <taxon>Photobacterium</taxon>
    </lineage>
</organism>
<protein>
    <submittedName>
        <fullName evidence="3">Esterase</fullName>
    </submittedName>
</protein>
<dbReference type="GO" id="GO:0016787">
    <property type="term" value="F:hydrolase activity"/>
    <property type="evidence" value="ECO:0007669"/>
    <property type="project" value="UniProtKB-KW"/>
</dbReference>
<name>A0A0F5VFU2_9GAMM</name>
<dbReference type="InterPro" id="IPR029058">
    <property type="entry name" value="AB_hydrolase_fold"/>
</dbReference>
<reference evidence="3 4" key="1">
    <citation type="submission" date="2014-12" db="EMBL/GenBank/DDBJ databases">
        <title>Mercury Reductase activity and rhizosphere competence traits in the genome of root associated Photobacterium halotolerans MELD1.</title>
        <authorList>
            <person name="Mathew D.C."/>
            <person name="Huang C.-C."/>
        </authorList>
    </citation>
    <scope>NUCLEOTIDE SEQUENCE [LARGE SCALE GENOMIC DNA]</scope>
    <source>
        <strain evidence="3 4">MELD1</strain>
    </source>
</reference>
<evidence type="ECO:0000259" key="2">
    <source>
        <dbReference type="Pfam" id="PF00561"/>
    </source>
</evidence>
<dbReference type="Proteomes" id="UP000033633">
    <property type="component" value="Unassembled WGS sequence"/>
</dbReference>
<dbReference type="STRING" id="265726.KY46_04450"/>
<proteinExistence type="predicted"/>
<dbReference type="PRINTS" id="PR00412">
    <property type="entry name" value="EPOXHYDRLASE"/>
</dbReference>
<dbReference type="PATRIC" id="fig|265726.11.peg.2250"/>
<evidence type="ECO:0000256" key="1">
    <source>
        <dbReference type="ARBA" id="ARBA00022801"/>
    </source>
</evidence>
<feature type="domain" description="AB hydrolase-1" evidence="2">
    <location>
        <begin position="13"/>
        <end position="240"/>
    </location>
</feature>
<dbReference type="EMBL" id="JWYV01000002">
    <property type="protein sequence ID" value="KKD01031.1"/>
    <property type="molecule type" value="Genomic_DNA"/>
</dbReference>